<evidence type="ECO:0000313" key="1">
    <source>
        <dbReference type="EMBL" id="MBC5716190.1"/>
    </source>
</evidence>
<evidence type="ECO:0000313" key="2">
    <source>
        <dbReference type="Proteomes" id="UP000602260"/>
    </source>
</evidence>
<reference evidence="1" key="1">
    <citation type="submission" date="2020-08" db="EMBL/GenBank/DDBJ databases">
        <title>Genome public.</title>
        <authorList>
            <person name="Liu C."/>
            <person name="Sun Q."/>
        </authorList>
    </citation>
    <scope>NUCLEOTIDE SEQUENCE</scope>
    <source>
        <strain evidence="1">BX5</strain>
    </source>
</reference>
<gene>
    <name evidence="1" type="ORF">H8S55_02440</name>
</gene>
<accession>A0A8J6M9G2</accession>
<proteinExistence type="predicted"/>
<name>A0A8J6M9G2_9FIRM</name>
<organism evidence="1 2">
    <name type="scientific">Flintibacter faecis</name>
    <dbReference type="NCBI Taxonomy" id="2763047"/>
    <lineage>
        <taxon>Bacteria</taxon>
        <taxon>Bacillati</taxon>
        <taxon>Bacillota</taxon>
        <taxon>Clostridia</taxon>
        <taxon>Eubacteriales</taxon>
        <taxon>Flintibacter</taxon>
    </lineage>
</organism>
<keyword evidence="2" id="KW-1185">Reference proteome</keyword>
<comment type="caution">
    <text evidence="1">The sequence shown here is derived from an EMBL/GenBank/DDBJ whole genome shotgun (WGS) entry which is preliminary data.</text>
</comment>
<dbReference type="AlphaFoldDB" id="A0A8J6M9G2"/>
<dbReference type="Proteomes" id="UP000602260">
    <property type="component" value="Unassembled WGS sequence"/>
</dbReference>
<sequence>MKWWERKKRRGAAPVVQVRQGEGHPFGVLDRYTPLGTGEVALYRAIREGVPLLDAAIWKLVRLCGGVKVLAEDRAAQAGLEEFFQKVNIGWGQRGIQAFLDRYLDDLFTCGHGLGEIVLTGDGRDIAAVLCADPEQVEAKRGDNPLDFKLCLRQAGEPKELPWQELLLFTPLQPTGDCPCGVSMLRSMPFLAGILLKIFQATGQNWERAGNLRFAVVCKPGEDEGAFAQERCRQIAGEWSEAMQAGRAGQVRDFVAVGDVDVKVIGADGPILDSQVPVRQILEQLVARTGIPPFMLGLSWSSTERMSTQQADLLTSEITAIRRSVEPALERIGELWVRLHGFGGGVKIDWEDINLQDIVEEARAELYRAQAEEIRRRHQAE</sequence>
<dbReference type="RefSeq" id="WP_186877654.1">
    <property type="nucleotide sequence ID" value="NZ_JACOPN010000001.1"/>
</dbReference>
<dbReference type="EMBL" id="JACOPN010000001">
    <property type="protein sequence ID" value="MBC5716190.1"/>
    <property type="molecule type" value="Genomic_DNA"/>
</dbReference>
<protein>
    <submittedName>
        <fullName evidence="1">Serine/threonine protein phosphatase</fullName>
    </submittedName>
</protein>